<feature type="domain" description="Transposase IS66 central" evidence="2">
    <location>
        <begin position="22"/>
        <end position="130"/>
    </location>
</feature>
<evidence type="ECO:0000256" key="1">
    <source>
        <dbReference type="SAM" id="MobiDB-lite"/>
    </source>
</evidence>
<evidence type="ECO:0000313" key="3">
    <source>
        <dbReference type="EMBL" id="SDC10847.1"/>
    </source>
</evidence>
<dbReference type="AlphaFoldDB" id="A0A1G6IWH4"/>
<dbReference type="EMBL" id="FMZQ01000001">
    <property type="protein sequence ID" value="SDC10847.1"/>
    <property type="molecule type" value="Genomic_DNA"/>
</dbReference>
<protein>
    <submittedName>
        <fullName evidence="3">Transposase IS66 family protein</fullName>
    </submittedName>
</protein>
<dbReference type="InterPro" id="IPR052344">
    <property type="entry name" value="Transposase-related"/>
</dbReference>
<dbReference type="Pfam" id="PF03050">
    <property type="entry name" value="DDE_Tnp_IS66"/>
    <property type="match status" value="1"/>
</dbReference>
<sequence>MKELGKRKSPHSGGLLKWYLGGIRTHRGYLMTGDYAGYNAVAAQDGIERLGCWAHARRKFVDVQKVQPKGKTGHADMVLNLIKKLYGIELDLNAARDEERLAARQQRSLPLLVKLKAWLAKTKPQVAGQAAPKMPFARSSLGARTGCSATPHKEPPPAHRSIA</sequence>
<name>A0A1G6IWH4_9GAMM</name>
<dbReference type="PANTHER" id="PTHR33678:SF1">
    <property type="entry name" value="BLL1576 PROTEIN"/>
    <property type="match status" value="1"/>
</dbReference>
<feature type="region of interest" description="Disordered" evidence="1">
    <location>
        <begin position="139"/>
        <end position="163"/>
    </location>
</feature>
<keyword evidence="4" id="KW-1185">Reference proteome</keyword>
<reference evidence="4" key="1">
    <citation type="submission" date="2016-10" db="EMBL/GenBank/DDBJ databases">
        <authorList>
            <person name="Varghese N."/>
            <person name="Submissions S."/>
        </authorList>
    </citation>
    <scope>NUCLEOTIDE SEQUENCE [LARGE SCALE GENOMIC DNA]</scope>
    <source>
        <strain evidence="4">DSM 26382</strain>
    </source>
</reference>
<dbReference type="PANTHER" id="PTHR33678">
    <property type="entry name" value="BLL1576 PROTEIN"/>
    <property type="match status" value="1"/>
</dbReference>
<dbReference type="Proteomes" id="UP000199467">
    <property type="component" value="Unassembled WGS sequence"/>
</dbReference>
<evidence type="ECO:0000259" key="2">
    <source>
        <dbReference type="Pfam" id="PF03050"/>
    </source>
</evidence>
<dbReference type="InterPro" id="IPR004291">
    <property type="entry name" value="Transposase_IS66_central"/>
</dbReference>
<gene>
    <name evidence="3" type="ORF">SAMN05216576_101445</name>
</gene>
<accession>A0A1G6IWH4</accession>
<proteinExistence type="predicted"/>
<organism evidence="3 4">
    <name type="scientific">Ectopseudomonas chengduensis</name>
    <dbReference type="NCBI Taxonomy" id="489632"/>
    <lineage>
        <taxon>Bacteria</taxon>
        <taxon>Pseudomonadati</taxon>
        <taxon>Pseudomonadota</taxon>
        <taxon>Gammaproteobacteria</taxon>
        <taxon>Pseudomonadales</taxon>
        <taxon>Pseudomonadaceae</taxon>
        <taxon>Ectopseudomonas</taxon>
    </lineage>
</organism>
<evidence type="ECO:0000313" key="4">
    <source>
        <dbReference type="Proteomes" id="UP000199467"/>
    </source>
</evidence>